<dbReference type="EMBL" id="GBRH01261170">
    <property type="protein sequence ID" value="JAD36725.1"/>
    <property type="molecule type" value="Transcribed_RNA"/>
</dbReference>
<reference evidence="1" key="2">
    <citation type="journal article" date="2015" name="Data Brief">
        <title>Shoot transcriptome of the giant reed, Arundo donax.</title>
        <authorList>
            <person name="Barrero R.A."/>
            <person name="Guerrero F.D."/>
            <person name="Moolhuijzen P."/>
            <person name="Goolsby J.A."/>
            <person name="Tidwell J."/>
            <person name="Bellgard S.E."/>
            <person name="Bellgard M.I."/>
        </authorList>
    </citation>
    <scope>NUCLEOTIDE SEQUENCE</scope>
    <source>
        <tissue evidence="1">Shoot tissue taken approximately 20 cm above the soil surface</tissue>
    </source>
</reference>
<proteinExistence type="predicted"/>
<organism evidence="1">
    <name type="scientific">Arundo donax</name>
    <name type="common">Giant reed</name>
    <name type="synonym">Donax arundinaceus</name>
    <dbReference type="NCBI Taxonomy" id="35708"/>
    <lineage>
        <taxon>Eukaryota</taxon>
        <taxon>Viridiplantae</taxon>
        <taxon>Streptophyta</taxon>
        <taxon>Embryophyta</taxon>
        <taxon>Tracheophyta</taxon>
        <taxon>Spermatophyta</taxon>
        <taxon>Magnoliopsida</taxon>
        <taxon>Liliopsida</taxon>
        <taxon>Poales</taxon>
        <taxon>Poaceae</taxon>
        <taxon>PACMAD clade</taxon>
        <taxon>Arundinoideae</taxon>
        <taxon>Arundineae</taxon>
        <taxon>Arundo</taxon>
    </lineage>
</organism>
<accession>A0A0A8ZJ19</accession>
<name>A0A0A8ZJ19_ARUDO</name>
<reference evidence="1" key="1">
    <citation type="submission" date="2014-09" db="EMBL/GenBank/DDBJ databases">
        <authorList>
            <person name="Magalhaes I.L.F."/>
            <person name="Oliveira U."/>
            <person name="Santos F.R."/>
            <person name="Vidigal T.H.D.A."/>
            <person name="Brescovit A.D."/>
            <person name="Santos A.J."/>
        </authorList>
    </citation>
    <scope>NUCLEOTIDE SEQUENCE</scope>
    <source>
        <tissue evidence="1">Shoot tissue taken approximately 20 cm above the soil surface</tissue>
    </source>
</reference>
<protein>
    <submittedName>
        <fullName evidence="1">Uncharacterized protein</fullName>
    </submittedName>
</protein>
<evidence type="ECO:0000313" key="1">
    <source>
        <dbReference type="EMBL" id="JAD36725.1"/>
    </source>
</evidence>
<sequence length="61" mass="6891">MSNDNDSIRSTKILKLGMWNQCPKPYLDQAICQSSCLLEQNAFLLEAITHQKWSFCALGSV</sequence>
<dbReference type="AlphaFoldDB" id="A0A0A8ZJ19"/>